<dbReference type="RefSeq" id="XP_009057565.1">
    <property type="nucleotide sequence ID" value="XM_009059317.1"/>
</dbReference>
<dbReference type="InterPro" id="IPR051703">
    <property type="entry name" value="NF-kappa-B_Signaling_Reg"/>
</dbReference>
<dbReference type="PANTHER" id="PTHR46609:SF8">
    <property type="entry name" value="YQAJ VIRAL RECOMBINASE DOMAIN-CONTAINING PROTEIN"/>
    <property type="match status" value="1"/>
</dbReference>
<dbReference type="PANTHER" id="PTHR46609">
    <property type="entry name" value="EXONUCLEASE, PHAGE-TYPE/RECB, C-TERMINAL DOMAIN-CONTAINING PROTEIN"/>
    <property type="match status" value="1"/>
</dbReference>
<evidence type="ECO:0000313" key="3">
    <source>
        <dbReference type="Proteomes" id="UP000030746"/>
    </source>
</evidence>
<dbReference type="GO" id="GO:0006281">
    <property type="term" value="P:DNA repair"/>
    <property type="evidence" value="ECO:0007669"/>
    <property type="project" value="UniProtKB-ARBA"/>
</dbReference>
<dbReference type="HOGENOM" id="CLU_156974_0_0_1"/>
<feature type="non-terminal residue" evidence="2">
    <location>
        <position position="103"/>
    </location>
</feature>
<feature type="domain" description="YqaJ viral recombinase" evidence="1">
    <location>
        <begin position="1"/>
        <end position="101"/>
    </location>
</feature>
<dbReference type="CTD" id="20253305"/>
<dbReference type="OMA" id="WHILRQE"/>
<gene>
    <name evidence="2" type="ORF">LOTGIDRAFT_99740</name>
</gene>
<reference evidence="2 3" key="1">
    <citation type="journal article" date="2013" name="Nature">
        <title>Insights into bilaterian evolution from three spiralian genomes.</title>
        <authorList>
            <person name="Simakov O."/>
            <person name="Marletaz F."/>
            <person name="Cho S.J."/>
            <person name="Edsinger-Gonzales E."/>
            <person name="Havlak P."/>
            <person name="Hellsten U."/>
            <person name="Kuo D.H."/>
            <person name="Larsson T."/>
            <person name="Lv J."/>
            <person name="Arendt D."/>
            <person name="Savage R."/>
            <person name="Osoegawa K."/>
            <person name="de Jong P."/>
            <person name="Grimwood J."/>
            <person name="Chapman J.A."/>
            <person name="Shapiro H."/>
            <person name="Aerts A."/>
            <person name="Otillar R.P."/>
            <person name="Terry A.Y."/>
            <person name="Boore J.L."/>
            <person name="Grigoriev I.V."/>
            <person name="Lindberg D.R."/>
            <person name="Seaver E.C."/>
            <person name="Weisblat D.A."/>
            <person name="Putnam N.H."/>
            <person name="Rokhsar D.S."/>
        </authorList>
    </citation>
    <scope>NUCLEOTIDE SEQUENCE [LARGE SCALE GENOMIC DNA]</scope>
</reference>
<dbReference type="GeneID" id="20253305"/>
<organism evidence="2 3">
    <name type="scientific">Lottia gigantea</name>
    <name type="common">Giant owl limpet</name>
    <dbReference type="NCBI Taxonomy" id="225164"/>
    <lineage>
        <taxon>Eukaryota</taxon>
        <taxon>Metazoa</taxon>
        <taxon>Spiralia</taxon>
        <taxon>Lophotrochozoa</taxon>
        <taxon>Mollusca</taxon>
        <taxon>Gastropoda</taxon>
        <taxon>Patellogastropoda</taxon>
        <taxon>Lottioidea</taxon>
        <taxon>Lottiidae</taxon>
        <taxon>Lottia</taxon>
    </lineage>
</organism>
<dbReference type="KEGG" id="lgi:LOTGIDRAFT_99740"/>
<dbReference type="SUPFAM" id="SSF52980">
    <property type="entry name" value="Restriction endonuclease-like"/>
    <property type="match status" value="1"/>
</dbReference>
<dbReference type="AlphaFoldDB" id="V4AEZ7"/>
<dbReference type="InterPro" id="IPR019080">
    <property type="entry name" value="YqaJ_viral_recombinase"/>
</dbReference>
<keyword evidence="3" id="KW-1185">Reference proteome</keyword>
<proteinExistence type="predicted"/>
<dbReference type="Pfam" id="PF09588">
    <property type="entry name" value="YqaJ"/>
    <property type="match status" value="1"/>
</dbReference>
<dbReference type="CDD" id="cd22343">
    <property type="entry name" value="PDDEXK_lambda_exonuclease-like"/>
    <property type="match status" value="1"/>
</dbReference>
<accession>V4AEZ7</accession>
<dbReference type="Gene3D" id="3.90.320.10">
    <property type="match status" value="1"/>
</dbReference>
<protein>
    <recommendedName>
        <fullName evidence="1">YqaJ viral recombinase domain-containing protein</fullName>
    </recommendedName>
</protein>
<feature type="non-terminal residue" evidence="2">
    <location>
        <position position="1"/>
    </location>
</feature>
<dbReference type="EMBL" id="KB202199">
    <property type="protein sequence ID" value="ESO91896.1"/>
    <property type="molecule type" value="Genomic_DNA"/>
</dbReference>
<sequence length="103" mass="11849">WFQERSKRIQSSNFGRICTATDRTNFQRLAESLIKPSDIRTAPILHGRKYEDAAIRKYEDISQNKVTRCGIFVCEEFPFLAASPDGFINDSTVIEVKFPYVAK</sequence>
<dbReference type="Proteomes" id="UP000030746">
    <property type="component" value="Unassembled WGS sequence"/>
</dbReference>
<evidence type="ECO:0000313" key="2">
    <source>
        <dbReference type="EMBL" id="ESO91896.1"/>
    </source>
</evidence>
<dbReference type="InterPro" id="IPR011335">
    <property type="entry name" value="Restrct_endonuc-II-like"/>
</dbReference>
<name>V4AEZ7_LOTGI</name>
<evidence type="ECO:0000259" key="1">
    <source>
        <dbReference type="Pfam" id="PF09588"/>
    </source>
</evidence>
<dbReference type="InterPro" id="IPR011604">
    <property type="entry name" value="PDDEXK-like_dom_sf"/>
</dbReference>
<dbReference type="OrthoDB" id="6150801at2759"/>